<keyword evidence="2" id="KW-1185">Reference proteome</keyword>
<evidence type="ECO:0000313" key="2">
    <source>
        <dbReference type="Proteomes" id="UP000324222"/>
    </source>
</evidence>
<organism evidence="1 2">
    <name type="scientific">Portunus trituberculatus</name>
    <name type="common">Swimming crab</name>
    <name type="synonym">Neptunus trituberculatus</name>
    <dbReference type="NCBI Taxonomy" id="210409"/>
    <lineage>
        <taxon>Eukaryota</taxon>
        <taxon>Metazoa</taxon>
        <taxon>Ecdysozoa</taxon>
        <taxon>Arthropoda</taxon>
        <taxon>Crustacea</taxon>
        <taxon>Multicrustacea</taxon>
        <taxon>Malacostraca</taxon>
        <taxon>Eumalacostraca</taxon>
        <taxon>Eucarida</taxon>
        <taxon>Decapoda</taxon>
        <taxon>Pleocyemata</taxon>
        <taxon>Brachyura</taxon>
        <taxon>Eubrachyura</taxon>
        <taxon>Portunoidea</taxon>
        <taxon>Portunidae</taxon>
        <taxon>Portuninae</taxon>
        <taxon>Portunus</taxon>
    </lineage>
</organism>
<gene>
    <name evidence="1" type="ORF">E2C01_069748</name>
</gene>
<name>A0A5B7HVE1_PORTR</name>
<dbReference type="Proteomes" id="UP000324222">
    <property type="component" value="Unassembled WGS sequence"/>
</dbReference>
<protein>
    <submittedName>
        <fullName evidence="1">Uncharacterized protein</fullName>
    </submittedName>
</protein>
<sequence length="48" mass="5739">MSGERRQWLAPIRPDLLKDDNVKRLEPTDYNKLGMLRLSSETHIYSFF</sequence>
<evidence type="ECO:0000313" key="1">
    <source>
        <dbReference type="EMBL" id="MPC75362.1"/>
    </source>
</evidence>
<accession>A0A5B7HVE1</accession>
<reference evidence="1 2" key="1">
    <citation type="submission" date="2019-05" db="EMBL/GenBank/DDBJ databases">
        <title>Another draft genome of Portunus trituberculatus and its Hox gene families provides insights of decapod evolution.</title>
        <authorList>
            <person name="Jeong J.-H."/>
            <person name="Song I."/>
            <person name="Kim S."/>
            <person name="Choi T."/>
            <person name="Kim D."/>
            <person name="Ryu S."/>
            <person name="Kim W."/>
        </authorList>
    </citation>
    <scope>NUCLEOTIDE SEQUENCE [LARGE SCALE GENOMIC DNA]</scope>
    <source>
        <tissue evidence="1">Muscle</tissue>
    </source>
</reference>
<dbReference type="AlphaFoldDB" id="A0A5B7HVE1"/>
<dbReference type="EMBL" id="VSRR010040964">
    <property type="protein sequence ID" value="MPC75362.1"/>
    <property type="molecule type" value="Genomic_DNA"/>
</dbReference>
<proteinExistence type="predicted"/>
<comment type="caution">
    <text evidence="1">The sequence shown here is derived from an EMBL/GenBank/DDBJ whole genome shotgun (WGS) entry which is preliminary data.</text>
</comment>